<accession>A0AAD9V8J9</accession>
<feature type="transmembrane region" description="Helical" evidence="6">
    <location>
        <begin position="21"/>
        <end position="42"/>
    </location>
</feature>
<evidence type="ECO:0000256" key="2">
    <source>
        <dbReference type="ARBA" id="ARBA00022692"/>
    </source>
</evidence>
<feature type="transmembrane region" description="Helical" evidence="6">
    <location>
        <begin position="54"/>
        <end position="71"/>
    </location>
</feature>
<protein>
    <submittedName>
        <fullName evidence="7">Protein FAM189A1</fullName>
    </submittedName>
</protein>
<dbReference type="EMBL" id="JARQWQ010000020">
    <property type="protein sequence ID" value="KAK2565293.1"/>
    <property type="molecule type" value="Genomic_DNA"/>
</dbReference>
<dbReference type="PANTHER" id="PTHR17615:SF9">
    <property type="entry name" value="PROTEIN FAM189A1"/>
    <property type="match status" value="1"/>
</dbReference>
<sequence>MSSQGTRSQQMSKIRQTTLGFGVVQILLGISLTSLSFTAFTFTSSNRIRNACPYWAGFTVLCSGGVGLIAWKNSTVMSVRFCRIIILQIFKI</sequence>
<evidence type="ECO:0000256" key="4">
    <source>
        <dbReference type="ARBA" id="ARBA00023136"/>
    </source>
</evidence>
<evidence type="ECO:0000256" key="6">
    <source>
        <dbReference type="SAM" id="Phobius"/>
    </source>
</evidence>
<dbReference type="AlphaFoldDB" id="A0AAD9V8J9"/>
<dbReference type="PANTHER" id="PTHR17615">
    <property type="entry name" value="PROTEIN FAM189A"/>
    <property type="match status" value="1"/>
</dbReference>
<evidence type="ECO:0000256" key="5">
    <source>
        <dbReference type="ARBA" id="ARBA00034309"/>
    </source>
</evidence>
<reference evidence="7" key="2">
    <citation type="journal article" date="2023" name="Science">
        <title>Genomic signatures of disease resistance in endangered staghorn corals.</title>
        <authorList>
            <person name="Vollmer S.V."/>
            <person name="Selwyn J.D."/>
            <person name="Despard B.A."/>
            <person name="Roesel C.L."/>
        </authorList>
    </citation>
    <scope>NUCLEOTIDE SEQUENCE</scope>
    <source>
        <strain evidence="7">K2</strain>
    </source>
</reference>
<dbReference type="InterPro" id="IPR030431">
    <property type="entry name" value="ENTREP1-3"/>
</dbReference>
<reference evidence="7" key="1">
    <citation type="journal article" date="2023" name="G3 (Bethesda)">
        <title>Whole genome assembly and annotation of the endangered Caribbean coral Acropora cervicornis.</title>
        <authorList>
            <person name="Selwyn J.D."/>
            <person name="Vollmer S.V."/>
        </authorList>
    </citation>
    <scope>NUCLEOTIDE SEQUENCE</scope>
    <source>
        <strain evidence="7">K2</strain>
    </source>
</reference>
<keyword evidence="2 6" id="KW-0812">Transmembrane</keyword>
<organism evidence="7 8">
    <name type="scientific">Acropora cervicornis</name>
    <name type="common">Staghorn coral</name>
    <dbReference type="NCBI Taxonomy" id="6130"/>
    <lineage>
        <taxon>Eukaryota</taxon>
        <taxon>Metazoa</taxon>
        <taxon>Cnidaria</taxon>
        <taxon>Anthozoa</taxon>
        <taxon>Hexacorallia</taxon>
        <taxon>Scleractinia</taxon>
        <taxon>Astrocoeniina</taxon>
        <taxon>Acroporidae</taxon>
        <taxon>Acropora</taxon>
    </lineage>
</organism>
<comment type="similarity">
    <text evidence="5">Belongs to the ENTREP family.</text>
</comment>
<name>A0AAD9V8J9_ACRCE</name>
<evidence type="ECO:0000256" key="1">
    <source>
        <dbReference type="ARBA" id="ARBA00004141"/>
    </source>
</evidence>
<keyword evidence="4 6" id="KW-0472">Membrane</keyword>
<dbReference type="Pfam" id="PF04103">
    <property type="entry name" value="CD20"/>
    <property type="match status" value="1"/>
</dbReference>
<proteinExistence type="inferred from homology"/>
<comment type="subcellular location">
    <subcellularLocation>
        <location evidence="1">Membrane</location>
        <topology evidence="1">Multi-pass membrane protein</topology>
    </subcellularLocation>
</comment>
<keyword evidence="8" id="KW-1185">Reference proteome</keyword>
<evidence type="ECO:0000313" key="8">
    <source>
        <dbReference type="Proteomes" id="UP001249851"/>
    </source>
</evidence>
<keyword evidence="3 6" id="KW-1133">Transmembrane helix</keyword>
<comment type="caution">
    <text evidence="7">The sequence shown here is derived from an EMBL/GenBank/DDBJ whole genome shotgun (WGS) entry which is preliminary data.</text>
</comment>
<dbReference type="InterPro" id="IPR007237">
    <property type="entry name" value="CD20-like"/>
</dbReference>
<dbReference type="Proteomes" id="UP001249851">
    <property type="component" value="Unassembled WGS sequence"/>
</dbReference>
<evidence type="ECO:0000313" key="7">
    <source>
        <dbReference type="EMBL" id="KAK2565293.1"/>
    </source>
</evidence>
<evidence type="ECO:0000256" key="3">
    <source>
        <dbReference type="ARBA" id="ARBA00022989"/>
    </source>
</evidence>
<dbReference type="GO" id="GO:0016020">
    <property type="term" value="C:membrane"/>
    <property type="evidence" value="ECO:0007669"/>
    <property type="project" value="UniProtKB-SubCell"/>
</dbReference>
<gene>
    <name evidence="7" type="ORF">P5673_011251</name>
</gene>